<accession>A0AAD5VV71</accession>
<organism evidence="4 5">
    <name type="scientific">Leucocoprinus birnbaumii</name>
    <dbReference type="NCBI Taxonomy" id="56174"/>
    <lineage>
        <taxon>Eukaryota</taxon>
        <taxon>Fungi</taxon>
        <taxon>Dikarya</taxon>
        <taxon>Basidiomycota</taxon>
        <taxon>Agaricomycotina</taxon>
        <taxon>Agaricomycetes</taxon>
        <taxon>Agaricomycetidae</taxon>
        <taxon>Agaricales</taxon>
        <taxon>Agaricineae</taxon>
        <taxon>Agaricaceae</taxon>
        <taxon>Leucocoprinus</taxon>
    </lineage>
</organism>
<dbReference type="InterPro" id="IPR005945">
    <property type="entry name" value="Pro_imino_pep"/>
</dbReference>
<dbReference type="PANTHER" id="PTHR43433">
    <property type="entry name" value="HYDROLASE, ALPHA/BETA FOLD FAMILY PROTEIN"/>
    <property type="match status" value="1"/>
</dbReference>
<evidence type="ECO:0000256" key="2">
    <source>
        <dbReference type="ARBA" id="ARBA00022801"/>
    </source>
</evidence>
<dbReference type="PRINTS" id="PR00793">
    <property type="entry name" value="PROAMNOPTASE"/>
</dbReference>
<name>A0AAD5VV71_9AGAR</name>
<sequence length="309" mass="35310">MSDLRPTEGAIDFNFNGEKFQTYYKVFGSISDRVKDPLIALHGGPGLVHENLLYHSDLAVKHNIPVILYDQLGNGKSTHLKDKPKDFWNIALFVEELENLVRHFDIQAGFNILGHSWGGILGAEFEVRKQLPGLKHLILTNSLASFGLWTQSVVQLLQEFPEEVKQGVLGGMSDPPRYRAALKKFHAVHGCIVKPQPYEFTYTLDQVFGEDGDPTVAGAKYVICVRRFNIMLNWDSILQEWSIIDRLHLVRAPTLVINGRKDIAQDFVVQPFFDKIQRVKWVTLENSSHTPFFEERDRYMDLVANFLQS</sequence>
<gene>
    <name evidence="4" type="ORF">NP233_g4164</name>
</gene>
<dbReference type="InterPro" id="IPR050471">
    <property type="entry name" value="AB_hydrolase"/>
</dbReference>
<dbReference type="InterPro" id="IPR029058">
    <property type="entry name" value="AB_hydrolase_fold"/>
</dbReference>
<proteinExistence type="inferred from homology"/>
<evidence type="ECO:0000259" key="3">
    <source>
        <dbReference type="Pfam" id="PF12697"/>
    </source>
</evidence>
<dbReference type="InterPro" id="IPR000073">
    <property type="entry name" value="AB_hydrolase_1"/>
</dbReference>
<evidence type="ECO:0000313" key="5">
    <source>
        <dbReference type="Proteomes" id="UP001213000"/>
    </source>
</evidence>
<dbReference type="InterPro" id="IPR002410">
    <property type="entry name" value="Peptidase_S33"/>
</dbReference>
<comment type="similarity">
    <text evidence="1">Belongs to the peptidase S33 family.</text>
</comment>
<dbReference type="GO" id="GO:0006508">
    <property type="term" value="P:proteolysis"/>
    <property type="evidence" value="ECO:0007669"/>
    <property type="project" value="InterPro"/>
</dbReference>
<dbReference type="SUPFAM" id="SSF53474">
    <property type="entry name" value="alpha/beta-Hydrolases"/>
    <property type="match status" value="1"/>
</dbReference>
<keyword evidence="2" id="KW-0378">Hydrolase</keyword>
<dbReference type="AlphaFoldDB" id="A0AAD5VV71"/>
<evidence type="ECO:0000256" key="1">
    <source>
        <dbReference type="ARBA" id="ARBA00010088"/>
    </source>
</evidence>
<dbReference type="Gene3D" id="3.40.50.1820">
    <property type="entry name" value="alpha/beta hydrolase"/>
    <property type="match status" value="1"/>
</dbReference>
<dbReference type="PIRSF" id="PIRSF005539">
    <property type="entry name" value="Pept_S33_TRI_F1"/>
    <property type="match status" value="1"/>
</dbReference>
<comment type="caution">
    <text evidence="4">The sequence shown here is derived from an EMBL/GenBank/DDBJ whole genome shotgun (WGS) entry which is preliminary data.</text>
</comment>
<dbReference type="GO" id="GO:0008233">
    <property type="term" value="F:peptidase activity"/>
    <property type="evidence" value="ECO:0007669"/>
    <property type="project" value="InterPro"/>
</dbReference>
<dbReference type="Pfam" id="PF12697">
    <property type="entry name" value="Abhydrolase_6"/>
    <property type="match status" value="1"/>
</dbReference>
<keyword evidence="5" id="KW-1185">Reference proteome</keyword>
<evidence type="ECO:0000313" key="4">
    <source>
        <dbReference type="EMBL" id="KAJ3570789.1"/>
    </source>
</evidence>
<dbReference type="EMBL" id="JANIEX010000218">
    <property type="protein sequence ID" value="KAJ3570789.1"/>
    <property type="molecule type" value="Genomic_DNA"/>
</dbReference>
<dbReference type="Proteomes" id="UP001213000">
    <property type="component" value="Unassembled WGS sequence"/>
</dbReference>
<reference evidence="4" key="1">
    <citation type="submission" date="2022-07" db="EMBL/GenBank/DDBJ databases">
        <title>Genome Sequence of Leucocoprinus birnbaumii.</title>
        <authorList>
            <person name="Buettner E."/>
        </authorList>
    </citation>
    <scope>NUCLEOTIDE SEQUENCE</scope>
    <source>
        <strain evidence="4">VT141</strain>
    </source>
</reference>
<dbReference type="PANTHER" id="PTHR43433:SF5">
    <property type="entry name" value="AB HYDROLASE-1 DOMAIN-CONTAINING PROTEIN"/>
    <property type="match status" value="1"/>
</dbReference>
<feature type="domain" description="AB hydrolase-1" evidence="3">
    <location>
        <begin position="39"/>
        <end position="300"/>
    </location>
</feature>
<protein>
    <recommendedName>
        <fullName evidence="3">AB hydrolase-1 domain-containing protein</fullName>
    </recommendedName>
</protein>